<keyword evidence="1" id="KW-1133">Transmembrane helix</keyword>
<feature type="transmembrane region" description="Helical" evidence="1">
    <location>
        <begin position="21"/>
        <end position="41"/>
    </location>
</feature>
<dbReference type="GeneID" id="25769149"/>
<feature type="transmembrane region" description="Helical" evidence="1">
    <location>
        <begin position="53"/>
        <end position="73"/>
    </location>
</feature>
<keyword evidence="1" id="KW-0812">Transmembrane</keyword>
<evidence type="ECO:0000313" key="2">
    <source>
        <dbReference type="EMBL" id="AKZ29814.1"/>
    </source>
</evidence>
<organism evidence="2">
    <name type="scientific">Pseudoperonospora cubensis</name>
    <name type="common">Downy midlew of cucurbits</name>
    <dbReference type="NCBI Taxonomy" id="143453"/>
    <lineage>
        <taxon>Eukaryota</taxon>
        <taxon>Sar</taxon>
        <taxon>Stramenopiles</taxon>
        <taxon>Oomycota</taxon>
        <taxon>Peronosporomycetes</taxon>
        <taxon>Peronosporales</taxon>
        <taxon>Peronosporaceae</taxon>
        <taxon>Pseudoperonospora</taxon>
    </lineage>
</organism>
<dbReference type="RefSeq" id="YP_009164875.1">
    <property type="nucleotide sequence ID" value="NC_027859.1"/>
</dbReference>
<gene>
    <name evidence="2" type="primary">orf306</name>
</gene>
<reference evidence="2" key="2">
    <citation type="submission" date="2015-06" db="EMBL/GenBank/DDBJ databases">
        <authorList>
            <person name="Hoefler B.C."/>
            <person name="Straight P.D."/>
        </authorList>
    </citation>
    <scope>NUCLEOTIDE SEQUENCE</scope>
</reference>
<feature type="transmembrane region" description="Helical" evidence="1">
    <location>
        <begin position="79"/>
        <end position="96"/>
    </location>
</feature>
<keyword evidence="2" id="KW-0496">Mitochondrion</keyword>
<proteinExistence type="predicted"/>
<keyword evidence="1" id="KW-0472">Membrane</keyword>
<dbReference type="EMBL" id="KT072718">
    <property type="protein sequence ID" value="AKZ29814.1"/>
    <property type="molecule type" value="Genomic_DNA"/>
</dbReference>
<geneLocation type="mitochondrion" evidence="2"/>
<reference evidence="2" key="1">
    <citation type="journal article" date="2015" name="Mitochondrial DNA">
        <title>Complete mitochondrial genome of Pseudoperonospora cubensis.</title>
        <authorList>
            <person name="Lu W.J."/>
            <person name="Hu W.G."/>
            <person name="Wang G.P."/>
        </authorList>
    </citation>
    <scope>NUCLEOTIDE SEQUENCE</scope>
</reference>
<evidence type="ECO:0000256" key="1">
    <source>
        <dbReference type="SAM" id="Phobius"/>
    </source>
</evidence>
<protein>
    <submittedName>
        <fullName evidence="2">Uncharacterized protein</fullName>
    </submittedName>
</protein>
<name>A0A0U2GJ86_PSECC</name>
<dbReference type="AlphaFoldDB" id="A0A0U2GJ86"/>
<sequence length="306" mass="37178">MFISQWSLLTIKIKNTYIFNWFLYSFLIIKNNLYGIVFEYFNYVEHEKYQKLLIFLTGFVLSSWGLNIFFYILNYSYNISIFFFFLLLIFNIFNLIEKKLIFTPKNMEQNREDLDYNSIKILLKINNQQFKKNQSLFYIQKRYIHFNELKNIIKKHGITVMTSATAGSLFTGYLNYYSVTTQNKQYKLQQTQFEYQKEKDKADFIKWRKNLFTKKIAESKKDISLTDEKIGVLNDKIHKLQLDMDTRHFWNKVDFSGVISELKEEQNLLKRRRSSFEEELKENQKFDFDIQIAKKQKIDNNLFFDE</sequence>
<accession>A0A0U2GJ86</accession>